<evidence type="ECO:0000313" key="3">
    <source>
        <dbReference type="EMBL" id="ATB47557.1"/>
    </source>
</evidence>
<dbReference type="Proteomes" id="UP000217343">
    <property type="component" value="Chromosome"/>
</dbReference>
<evidence type="ECO:0000256" key="1">
    <source>
        <dbReference type="SAM" id="SignalP"/>
    </source>
</evidence>
<feature type="signal peptide" evidence="1">
    <location>
        <begin position="1"/>
        <end position="18"/>
    </location>
</feature>
<dbReference type="Pfam" id="PF00656">
    <property type="entry name" value="Peptidase_C14"/>
    <property type="match status" value="1"/>
</dbReference>
<dbReference type="OrthoDB" id="9804257at2"/>
<organism evidence="3 4">
    <name type="scientific">Corallococcus macrosporus DSM 14697</name>
    <dbReference type="NCBI Taxonomy" id="1189310"/>
    <lineage>
        <taxon>Bacteria</taxon>
        <taxon>Pseudomonadati</taxon>
        <taxon>Myxococcota</taxon>
        <taxon>Myxococcia</taxon>
        <taxon>Myxococcales</taxon>
        <taxon>Cystobacterineae</taxon>
        <taxon>Myxococcaceae</taxon>
        <taxon>Corallococcus</taxon>
    </lineage>
</organism>
<keyword evidence="4" id="KW-1185">Reference proteome</keyword>
<feature type="chain" id="PRO_5012490563" evidence="1">
    <location>
        <begin position="19"/>
        <end position="745"/>
    </location>
</feature>
<dbReference type="NCBIfam" id="NF047436">
    <property type="entry name" value="LA_2272_repeat"/>
    <property type="match status" value="1"/>
</dbReference>
<keyword evidence="3" id="KW-0645">Protease</keyword>
<sequence>MTRSFLFLLLLVPALAAAAPASTAPPLSVRRLALLVGVNDGGEGRARLRYAVTDARSFGDVLEELGGVQPQDTLLMMEGDRAAFEAALARFKAMLTAARRQGTRIEALLYYSGHSDEQGLLLQKDRFGYRELRKALESLPADVRIAILDSCASGTLARQKGGVRRPAFMVDASSAVRGHAILTSSSEDEVSQESDRIGGSFFTHNLVSGLRGAADVSGDGRVTLHEAYQFAFHETLARTEETRAGAQHPAYDIELAGTGDLVMTDLRSTAAVLVLGDLVDGRLFVRDSRGRLVVELKKYAGRTTELGLQKGRYTVMRKVLDQTSQAEFELGDGGRTVLAASAFRAVQGELTAMRGGGPLPTAESASAASATGGGHRARFVNVGLFPGLQTNDLLNGGAPVDNNLSLSMGVSRMARLDGVAVALGANLASDQVDGLQLAVGANVVRGDLLGAQVAVGGNWAHGKAEGVQAAVGLNVARSSGNLGQLAVGANISGTSLAGAQLAAGGNWTAGSVDGLQVAAGLNRVKDRLSGLQLAAGMNWAAEARGAQVSLVNVGGDVRGAQVGLVNVAGRMRGLQLGLVNVSREMESGVPVGLVSLVRDGQFHVEAFGNDFNYANTALKMGSRHFYTTLVVGMGTAEGARGPSHWSLGLGLGAHLPFTERFFLDVDAVSNTLYGWNMKFEGNRLVHQLRLVAGFQVARDLALIGGPTLNVMHDVNGEPVSNVSRLARPAPGDVLLWPGVQVGLRI</sequence>
<dbReference type="KEGG" id="mmas:MYMAC_003173"/>
<evidence type="ECO:0000313" key="4">
    <source>
        <dbReference type="Proteomes" id="UP000217343"/>
    </source>
</evidence>
<name>A0A250JVN2_9BACT</name>
<proteinExistence type="predicted"/>
<dbReference type="AlphaFoldDB" id="A0A250JVN2"/>
<dbReference type="EMBL" id="CP022203">
    <property type="protein sequence ID" value="ATB47557.1"/>
    <property type="molecule type" value="Genomic_DNA"/>
</dbReference>
<dbReference type="InterPro" id="IPR058093">
    <property type="entry name" value="LA_2272-like"/>
</dbReference>
<evidence type="ECO:0000259" key="2">
    <source>
        <dbReference type="Pfam" id="PF00656"/>
    </source>
</evidence>
<reference evidence="3 4" key="1">
    <citation type="submission" date="2017-06" db="EMBL/GenBank/DDBJ databases">
        <title>Sequencing and comparative analysis of myxobacterial genomes.</title>
        <authorList>
            <person name="Rupp O."/>
            <person name="Goesmann A."/>
            <person name="Sogaard-Andersen L."/>
        </authorList>
    </citation>
    <scope>NUCLEOTIDE SEQUENCE [LARGE SCALE GENOMIC DNA]</scope>
    <source>
        <strain evidence="3 4">DSM 14697</strain>
    </source>
</reference>
<dbReference type="Gene3D" id="3.40.50.1460">
    <property type="match status" value="1"/>
</dbReference>
<accession>A0A250JVN2</accession>
<keyword evidence="1" id="KW-0732">Signal</keyword>
<dbReference type="RefSeq" id="WP_095958712.1">
    <property type="nucleotide sequence ID" value="NZ_CP022203.1"/>
</dbReference>
<dbReference type="InterPro" id="IPR011600">
    <property type="entry name" value="Pept_C14_caspase"/>
</dbReference>
<feature type="domain" description="Peptidase C14 caspase" evidence="2">
    <location>
        <begin position="30"/>
        <end position="218"/>
    </location>
</feature>
<gene>
    <name evidence="3" type="ORF">MYMAC_003173</name>
</gene>
<dbReference type="GO" id="GO:0004197">
    <property type="term" value="F:cysteine-type endopeptidase activity"/>
    <property type="evidence" value="ECO:0007669"/>
    <property type="project" value="InterPro"/>
</dbReference>
<keyword evidence="3" id="KW-0378">Hydrolase</keyword>
<protein>
    <submittedName>
        <fullName evidence="3">ICE-like protease</fullName>
    </submittedName>
</protein>
<dbReference type="GO" id="GO:0006508">
    <property type="term" value="P:proteolysis"/>
    <property type="evidence" value="ECO:0007669"/>
    <property type="project" value="UniProtKB-KW"/>
</dbReference>